<evidence type="ECO:0000256" key="1">
    <source>
        <dbReference type="ARBA" id="ARBA00023157"/>
    </source>
</evidence>
<evidence type="ECO:0000259" key="2">
    <source>
        <dbReference type="PROSITE" id="PS50240"/>
    </source>
</evidence>
<proteinExistence type="predicted"/>
<keyword evidence="4" id="KW-1185">Reference proteome</keyword>
<dbReference type="InterPro" id="IPR043504">
    <property type="entry name" value="Peptidase_S1_PA_chymotrypsin"/>
</dbReference>
<keyword evidence="1" id="KW-1015">Disulfide bond</keyword>
<reference evidence="3" key="1">
    <citation type="submission" date="2025-08" db="UniProtKB">
        <authorList>
            <consortium name="Ensembl"/>
        </authorList>
    </citation>
    <scope>IDENTIFICATION</scope>
</reference>
<dbReference type="InterPro" id="IPR009003">
    <property type="entry name" value="Peptidase_S1_PA"/>
</dbReference>
<accession>A0A670ZTM0</accession>
<dbReference type="PROSITE" id="PS50240">
    <property type="entry name" value="TRYPSIN_DOM"/>
    <property type="match status" value="1"/>
</dbReference>
<dbReference type="GO" id="GO:0006508">
    <property type="term" value="P:proteolysis"/>
    <property type="evidence" value="ECO:0007669"/>
    <property type="project" value="InterPro"/>
</dbReference>
<dbReference type="InterPro" id="IPR033116">
    <property type="entry name" value="TRYPSIN_SER"/>
</dbReference>
<dbReference type="AlphaFoldDB" id="A0A670ZTM0"/>
<dbReference type="PANTHER" id="PTHR24252">
    <property type="entry name" value="ACROSIN-RELATED"/>
    <property type="match status" value="1"/>
</dbReference>
<dbReference type="PANTHER" id="PTHR24252:SF21">
    <property type="entry name" value="TRANSMEMBRANE SERINE PROTEASE 12"/>
    <property type="match status" value="1"/>
</dbReference>
<sequence>MKYLLTEAQVDIIPISTCNRHDWYAGMVKDNMICAGSGKGGIDGCQGDSGGPLACYIPDLTRYYLVGISSFGYGCGRPRLPGVYLQTGFYRRWIQTKFSRLGSGGHIE</sequence>
<name>A0A670ZTM0_PSETE</name>
<dbReference type="GO" id="GO:0004252">
    <property type="term" value="F:serine-type endopeptidase activity"/>
    <property type="evidence" value="ECO:0007669"/>
    <property type="project" value="InterPro"/>
</dbReference>
<dbReference type="Proteomes" id="UP000472273">
    <property type="component" value="Unplaced"/>
</dbReference>
<dbReference type="Ensembl" id="ENSPTXT00000026945.1">
    <property type="protein sequence ID" value="ENSPTXP00000026138.1"/>
    <property type="gene ID" value="ENSPTXG00000018134.1"/>
</dbReference>
<evidence type="ECO:0000313" key="3">
    <source>
        <dbReference type="Ensembl" id="ENSPTXP00000026138.1"/>
    </source>
</evidence>
<evidence type="ECO:0000313" key="4">
    <source>
        <dbReference type="Proteomes" id="UP000472273"/>
    </source>
</evidence>
<dbReference type="GeneTree" id="ENSGT00940000165418"/>
<organism evidence="3 4">
    <name type="scientific">Pseudonaja textilis</name>
    <name type="common">Eastern brown snake</name>
    <dbReference type="NCBI Taxonomy" id="8673"/>
    <lineage>
        <taxon>Eukaryota</taxon>
        <taxon>Metazoa</taxon>
        <taxon>Chordata</taxon>
        <taxon>Craniata</taxon>
        <taxon>Vertebrata</taxon>
        <taxon>Euteleostomi</taxon>
        <taxon>Lepidosauria</taxon>
        <taxon>Squamata</taxon>
        <taxon>Bifurcata</taxon>
        <taxon>Unidentata</taxon>
        <taxon>Episquamata</taxon>
        <taxon>Toxicofera</taxon>
        <taxon>Serpentes</taxon>
        <taxon>Colubroidea</taxon>
        <taxon>Elapidae</taxon>
        <taxon>Hydrophiinae</taxon>
        <taxon>Pseudonaja</taxon>
    </lineage>
</organism>
<protein>
    <recommendedName>
        <fullName evidence="2">Peptidase S1 domain-containing protein</fullName>
    </recommendedName>
</protein>
<dbReference type="Pfam" id="PF00089">
    <property type="entry name" value="Trypsin"/>
    <property type="match status" value="1"/>
</dbReference>
<reference evidence="3" key="2">
    <citation type="submission" date="2025-09" db="UniProtKB">
        <authorList>
            <consortium name="Ensembl"/>
        </authorList>
    </citation>
    <scope>IDENTIFICATION</scope>
</reference>
<dbReference type="InterPro" id="IPR001254">
    <property type="entry name" value="Trypsin_dom"/>
</dbReference>
<feature type="domain" description="Peptidase S1" evidence="2">
    <location>
        <begin position="1"/>
        <end position="99"/>
    </location>
</feature>
<dbReference type="OMA" id="NTECANY"/>
<dbReference type="PROSITE" id="PS00135">
    <property type="entry name" value="TRYPSIN_SER"/>
    <property type="match status" value="1"/>
</dbReference>
<dbReference type="Gene3D" id="2.40.10.10">
    <property type="entry name" value="Trypsin-like serine proteases"/>
    <property type="match status" value="1"/>
</dbReference>
<dbReference type="SUPFAM" id="SSF50494">
    <property type="entry name" value="Trypsin-like serine proteases"/>
    <property type="match status" value="1"/>
</dbReference>